<evidence type="ECO:0000313" key="1">
    <source>
        <dbReference type="EMBL" id="KZT25863.1"/>
    </source>
</evidence>
<organism evidence="1 2">
    <name type="scientific">Neolentinus lepideus HHB14362 ss-1</name>
    <dbReference type="NCBI Taxonomy" id="1314782"/>
    <lineage>
        <taxon>Eukaryota</taxon>
        <taxon>Fungi</taxon>
        <taxon>Dikarya</taxon>
        <taxon>Basidiomycota</taxon>
        <taxon>Agaricomycotina</taxon>
        <taxon>Agaricomycetes</taxon>
        <taxon>Gloeophyllales</taxon>
        <taxon>Gloeophyllaceae</taxon>
        <taxon>Neolentinus</taxon>
    </lineage>
</organism>
<accession>A0A165SYL1</accession>
<dbReference type="OrthoDB" id="3251307at2759"/>
<feature type="non-terminal residue" evidence="1">
    <location>
        <position position="1"/>
    </location>
</feature>
<dbReference type="InParanoid" id="A0A165SYL1"/>
<dbReference type="Proteomes" id="UP000076761">
    <property type="component" value="Unassembled WGS sequence"/>
</dbReference>
<proteinExistence type="predicted"/>
<reference evidence="1 2" key="1">
    <citation type="journal article" date="2016" name="Mol. Biol. Evol.">
        <title>Comparative Genomics of Early-Diverging Mushroom-Forming Fungi Provides Insights into the Origins of Lignocellulose Decay Capabilities.</title>
        <authorList>
            <person name="Nagy L.G."/>
            <person name="Riley R."/>
            <person name="Tritt A."/>
            <person name="Adam C."/>
            <person name="Daum C."/>
            <person name="Floudas D."/>
            <person name="Sun H."/>
            <person name="Yadav J.S."/>
            <person name="Pangilinan J."/>
            <person name="Larsson K.H."/>
            <person name="Matsuura K."/>
            <person name="Barry K."/>
            <person name="Labutti K."/>
            <person name="Kuo R."/>
            <person name="Ohm R.A."/>
            <person name="Bhattacharya S.S."/>
            <person name="Shirouzu T."/>
            <person name="Yoshinaga Y."/>
            <person name="Martin F.M."/>
            <person name="Grigoriev I.V."/>
            <person name="Hibbett D.S."/>
        </authorList>
    </citation>
    <scope>NUCLEOTIDE SEQUENCE [LARGE SCALE GENOMIC DNA]</scope>
    <source>
        <strain evidence="1 2">HHB14362 ss-1</strain>
    </source>
</reference>
<name>A0A165SYL1_9AGAM</name>
<dbReference type="EMBL" id="KV425569">
    <property type="protein sequence ID" value="KZT25863.1"/>
    <property type="molecule type" value="Genomic_DNA"/>
</dbReference>
<keyword evidence="2" id="KW-1185">Reference proteome</keyword>
<protein>
    <submittedName>
        <fullName evidence="1">Uncharacterized protein</fullName>
    </submittedName>
</protein>
<dbReference type="AlphaFoldDB" id="A0A165SYL1"/>
<evidence type="ECO:0000313" key="2">
    <source>
        <dbReference type="Proteomes" id="UP000076761"/>
    </source>
</evidence>
<gene>
    <name evidence="1" type="ORF">NEOLEDRAFT_1064098</name>
</gene>
<sequence length="90" mass="9644">HTYLAGVLPFTYLGVRAVGAFHSTATLSSEGTCGLYGLRLMHSLNIFLSCAGPRAGQAFFMPVRASNPNPRESVQPIEIVACNPKYKCGI</sequence>